<dbReference type="Proteomes" id="UP000245489">
    <property type="component" value="Unassembled WGS sequence"/>
</dbReference>
<dbReference type="Pfam" id="PF05164">
    <property type="entry name" value="ZapA"/>
    <property type="match status" value="1"/>
</dbReference>
<dbReference type="InterPro" id="IPR036192">
    <property type="entry name" value="Cell_div_ZapA-like_sf"/>
</dbReference>
<dbReference type="RefSeq" id="WP_109742066.1">
    <property type="nucleotide sequence ID" value="NZ_QGGO01000005.1"/>
</dbReference>
<accession>A0A316EAS7</accession>
<reference evidence="1 2" key="1">
    <citation type="submission" date="2018-05" db="EMBL/GenBank/DDBJ databases">
        <title>Genomic Encyclopedia of Archaeal and Bacterial Type Strains, Phase II (KMG-II): from individual species to whole genera.</title>
        <authorList>
            <person name="Goeker M."/>
        </authorList>
    </citation>
    <scope>NUCLEOTIDE SEQUENCE [LARGE SCALE GENOMIC DNA]</scope>
    <source>
        <strain evidence="1 2">DSM 22214</strain>
    </source>
</reference>
<comment type="caution">
    <text evidence="1">The sequence shown here is derived from an EMBL/GenBank/DDBJ whole genome shotgun (WGS) entry which is preliminary data.</text>
</comment>
<keyword evidence="1" id="KW-0131">Cell cycle</keyword>
<proteinExistence type="predicted"/>
<evidence type="ECO:0000313" key="1">
    <source>
        <dbReference type="EMBL" id="PWK27901.1"/>
    </source>
</evidence>
<dbReference type="AlphaFoldDB" id="A0A316EAS7"/>
<dbReference type="EMBL" id="QGGO01000005">
    <property type="protein sequence ID" value="PWK27901.1"/>
    <property type="molecule type" value="Genomic_DNA"/>
</dbReference>
<name>A0A316EAS7_9BACT</name>
<dbReference type="OrthoDB" id="960762at2"/>
<keyword evidence="2" id="KW-1185">Reference proteome</keyword>
<organism evidence="1 2">
    <name type="scientific">Arcicella aurantiaca</name>
    <dbReference type="NCBI Taxonomy" id="591202"/>
    <lineage>
        <taxon>Bacteria</taxon>
        <taxon>Pseudomonadati</taxon>
        <taxon>Bacteroidota</taxon>
        <taxon>Cytophagia</taxon>
        <taxon>Cytophagales</taxon>
        <taxon>Flectobacillaceae</taxon>
        <taxon>Arcicella</taxon>
    </lineage>
</organism>
<gene>
    <name evidence="1" type="ORF">LV89_01308</name>
</gene>
<dbReference type="SUPFAM" id="SSF102829">
    <property type="entry name" value="Cell division protein ZapA-like"/>
    <property type="match status" value="1"/>
</dbReference>
<dbReference type="InterPro" id="IPR007838">
    <property type="entry name" value="Cell_div_ZapA-like"/>
</dbReference>
<protein>
    <submittedName>
        <fullName evidence="1">Cell division protein ZapA</fullName>
    </submittedName>
</protein>
<keyword evidence="1" id="KW-0132">Cell division</keyword>
<sequence>MDKKIPCNIIVGTEAFSLSAANELEEEIVRKSAKLINEKMQHYQQKNGIKSTQRLLALAALDFVMSNLKFDLQHTDLQESVFDKVVELEKMIDHITTEFQ</sequence>
<evidence type="ECO:0000313" key="2">
    <source>
        <dbReference type="Proteomes" id="UP000245489"/>
    </source>
</evidence>
<dbReference type="GO" id="GO:0051301">
    <property type="term" value="P:cell division"/>
    <property type="evidence" value="ECO:0007669"/>
    <property type="project" value="UniProtKB-KW"/>
</dbReference>